<name>A0A1G5R0U2_PHOLU</name>
<dbReference type="SUPFAM" id="SSF47598">
    <property type="entry name" value="Ribbon-helix-helix"/>
    <property type="match status" value="1"/>
</dbReference>
<dbReference type="PANTHER" id="PTHR35401">
    <property type="entry name" value="COPG FAMILY HELIX-TURN-HELIX PROTEIN-RELATED-RELATED"/>
    <property type="match status" value="1"/>
</dbReference>
<gene>
    <name evidence="3" type="ORF">SAMN02982990_02758</name>
</gene>
<dbReference type="Gene3D" id="1.20.890.30">
    <property type="entry name" value="VCA0319-like"/>
    <property type="match status" value="1"/>
</dbReference>
<organism evidence="3 4">
    <name type="scientific">Photorhabdus luminescens</name>
    <name type="common">Xenorhabdus luminescens</name>
    <dbReference type="NCBI Taxonomy" id="29488"/>
    <lineage>
        <taxon>Bacteria</taxon>
        <taxon>Pseudomonadati</taxon>
        <taxon>Pseudomonadota</taxon>
        <taxon>Gammaproteobacteria</taxon>
        <taxon>Enterobacterales</taxon>
        <taxon>Morganellaceae</taxon>
        <taxon>Photorhabdus</taxon>
    </lineage>
</organism>
<accession>A0A1G5R0U2</accession>
<dbReference type="GO" id="GO:0006355">
    <property type="term" value="P:regulation of DNA-templated transcription"/>
    <property type="evidence" value="ECO:0007669"/>
    <property type="project" value="InterPro"/>
</dbReference>
<protein>
    <submittedName>
        <fullName evidence="3">Uncharacterized conserved protein, DUF1778 family</fullName>
    </submittedName>
</protein>
<dbReference type="GeneID" id="45657384"/>
<dbReference type="OrthoDB" id="6445324at2"/>
<reference evidence="4" key="1">
    <citation type="submission" date="2016-10" db="EMBL/GenBank/DDBJ databases">
        <authorList>
            <person name="Varghese N."/>
            <person name="Submissions S."/>
        </authorList>
    </citation>
    <scope>NUCLEOTIDE SEQUENCE [LARGE SCALE GENOMIC DNA]</scope>
    <source>
        <strain evidence="4">ATCC 29999</strain>
    </source>
</reference>
<dbReference type="Pfam" id="PF08681">
    <property type="entry name" value="TacA1"/>
    <property type="match status" value="1"/>
</dbReference>
<dbReference type="Gene3D" id="1.10.1220.10">
    <property type="entry name" value="Met repressor-like"/>
    <property type="match status" value="1"/>
</dbReference>
<evidence type="ECO:0000313" key="3">
    <source>
        <dbReference type="EMBL" id="SCZ67488.1"/>
    </source>
</evidence>
<dbReference type="EMBL" id="FMWJ01000012">
    <property type="protein sequence ID" value="SCZ67488.1"/>
    <property type="molecule type" value="Genomic_DNA"/>
</dbReference>
<comment type="similarity">
    <text evidence="2">Belongs to the TacA antitoxin family.</text>
</comment>
<dbReference type="Proteomes" id="UP000183223">
    <property type="component" value="Unassembled WGS sequence"/>
</dbReference>
<evidence type="ECO:0000313" key="4">
    <source>
        <dbReference type="Proteomes" id="UP000183223"/>
    </source>
</evidence>
<dbReference type="RefSeq" id="WP_049584490.1">
    <property type="nucleotide sequence ID" value="NZ_CAWQXX010000040.1"/>
</dbReference>
<sequence length="98" mass="11285">MATLANERIIIRVSSETKELLEKALLLSRDASLNNFIANAAVAEAKKLIEQNMRIRLCQEDALAFVHALERPVKVNERFLRAARRYKEIITDEDKTFK</sequence>
<evidence type="ECO:0000256" key="1">
    <source>
        <dbReference type="ARBA" id="ARBA00022649"/>
    </source>
</evidence>
<dbReference type="AlphaFoldDB" id="A0A1G5R0U2"/>
<dbReference type="InterPro" id="IPR010985">
    <property type="entry name" value="Ribbon_hlx_hlx"/>
</dbReference>
<proteinExistence type="inferred from homology"/>
<dbReference type="InterPro" id="IPR013321">
    <property type="entry name" value="Arc_rbn_hlx_hlx"/>
</dbReference>
<dbReference type="InterPro" id="IPR014795">
    <property type="entry name" value="TacA_1-like"/>
</dbReference>
<dbReference type="GO" id="GO:0043565">
    <property type="term" value="F:sequence-specific DNA binding"/>
    <property type="evidence" value="ECO:0007669"/>
    <property type="project" value="UniProtKB-ARBA"/>
</dbReference>
<dbReference type="PANTHER" id="PTHR35401:SF2">
    <property type="entry name" value="ABC-TYPE TRANSPORT SYSTEM"/>
    <property type="match status" value="1"/>
</dbReference>
<keyword evidence="1" id="KW-1277">Toxin-antitoxin system</keyword>
<keyword evidence="4" id="KW-1185">Reference proteome</keyword>
<evidence type="ECO:0000256" key="2">
    <source>
        <dbReference type="ARBA" id="ARBA00049988"/>
    </source>
</evidence>
<dbReference type="STRING" id="29488.KS18_06640"/>